<protein>
    <submittedName>
        <fullName evidence="1">Uncharacterized protein</fullName>
    </submittedName>
</protein>
<accession>A0A381VE17</accession>
<dbReference type="AlphaFoldDB" id="A0A381VE17"/>
<sequence>MSTTQARPNFWHNLALKTRFAHARLKKGTVRFKTSNLASVYAAYEERGIAYVVLRWAAEVPMEQSEESGYTKDVDHLIAAKDVMAALDVSSAYPGKIKCDYYSAEGRSGTSYNGMPYYQPERALSILARRSRDPRGFYRPCLEDEFFAFAYHLCYHKGHRAGIPTGTDVAPDTDAPRDYLAELKRLAIKAQRNDLPENITLLGLHHYLVRNKWGMPYDLMLRWPDSHPFMEALTCFEEAAMEEDCPLAKDLTIIVLRDDCDSPELEEIARQKIAERFTIGQEIRLDGAARERVIQRTRGGNWNEKGREETIGPTLAFLCRNAPEPGPLPDNMSAAKVAKRYPQVHHTDVLIKRAIRAAINKVAPTSFNRAAIHATDNPMEAVKTLRAILDDKARAFLEDFAKGPR</sequence>
<dbReference type="EMBL" id="UINC01008583">
    <property type="protein sequence ID" value="SVA38605.1"/>
    <property type="molecule type" value="Genomic_DNA"/>
</dbReference>
<proteinExistence type="predicted"/>
<organism evidence="1">
    <name type="scientific">marine metagenome</name>
    <dbReference type="NCBI Taxonomy" id="408172"/>
    <lineage>
        <taxon>unclassified sequences</taxon>
        <taxon>metagenomes</taxon>
        <taxon>ecological metagenomes</taxon>
    </lineage>
</organism>
<reference evidence="1" key="1">
    <citation type="submission" date="2018-05" db="EMBL/GenBank/DDBJ databases">
        <authorList>
            <person name="Lanie J.A."/>
            <person name="Ng W.-L."/>
            <person name="Kazmierczak K.M."/>
            <person name="Andrzejewski T.M."/>
            <person name="Davidsen T.M."/>
            <person name="Wayne K.J."/>
            <person name="Tettelin H."/>
            <person name="Glass J.I."/>
            <person name="Rusch D."/>
            <person name="Podicherti R."/>
            <person name="Tsui H.-C.T."/>
            <person name="Winkler M.E."/>
        </authorList>
    </citation>
    <scope>NUCLEOTIDE SEQUENCE</scope>
</reference>
<gene>
    <name evidence="1" type="ORF">METZ01_LOCUS91459</name>
</gene>
<name>A0A381VE17_9ZZZZ</name>
<evidence type="ECO:0000313" key="1">
    <source>
        <dbReference type="EMBL" id="SVA38605.1"/>
    </source>
</evidence>